<keyword evidence="3" id="KW-1185">Reference proteome</keyword>
<organism evidence="2 3">
    <name type="scientific">Fusarium venenatum</name>
    <dbReference type="NCBI Taxonomy" id="56646"/>
    <lineage>
        <taxon>Eukaryota</taxon>
        <taxon>Fungi</taxon>
        <taxon>Dikarya</taxon>
        <taxon>Ascomycota</taxon>
        <taxon>Pezizomycotina</taxon>
        <taxon>Sordariomycetes</taxon>
        <taxon>Hypocreomycetidae</taxon>
        <taxon>Hypocreales</taxon>
        <taxon>Nectriaceae</taxon>
        <taxon>Fusarium</taxon>
    </lineage>
</organism>
<feature type="region of interest" description="Disordered" evidence="1">
    <location>
        <begin position="88"/>
        <end position="114"/>
    </location>
</feature>
<reference evidence="3" key="1">
    <citation type="submission" date="2014-10" db="EMBL/GenBank/DDBJ databases">
        <authorList>
            <person name="King R."/>
        </authorList>
    </citation>
    <scope>NUCLEOTIDE SEQUENCE [LARGE SCALE GENOMIC DNA]</scope>
    <source>
        <strain evidence="3">A3/5</strain>
    </source>
</reference>
<feature type="compositionally biased region" description="Basic and acidic residues" evidence="1">
    <location>
        <begin position="99"/>
        <end position="114"/>
    </location>
</feature>
<dbReference type="AlphaFoldDB" id="A0A2L2SWT5"/>
<evidence type="ECO:0000256" key="1">
    <source>
        <dbReference type="SAM" id="MobiDB-lite"/>
    </source>
</evidence>
<proteinExistence type="predicted"/>
<protein>
    <submittedName>
        <fullName evidence="2">Uncharacterized protein</fullName>
    </submittedName>
</protein>
<sequence length="114" mass="12310">MFDAPQRGTAALWRLSNGSIFPQGTNTLNFHTGIDPLYTAGGVQKANWAGLLQSLCHVSRDTGSRLNDFVALNQFVERTCFALEVPGAGSNAAMPASARDYRPEADPDVRPQTD</sequence>
<evidence type="ECO:0000313" key="3">
    <source>
        <dbReference type="Proteomes" id="UP000245910"/>
    </source>
</evidence>
<accession>A0A2L2SWT5</accession>
<dbReference type="EMBL" id="LN649230">
    <property type="protein sequence ID" value="CEI61208.1"/>
    <property type="molecule type" value="Genomic_DNA"/>
</dbReference>
<name>A0A2L2SWT5_9HYPO</name>
<evidence type="ECO:0000313" key="2">
    <source>
        <dbReference type="EMBL" id="CEI61208.1"/>
    </source>
</evidence>
<dbReference type="Proteomes" id="UP000245910">
    <property type="component" value="Chromosome II"/>
</dbReference>